<proteinExistence type="predicted"/>
<protein>
    <submittedName>
        <fullName evidence="1">Uncharacterized protein</fullName>
    </submittedName>
</protein>
<name>A0A2J4ZVQ7_9ENTR</name>
<reference evidence="1 2" key="2">
    <citation type="submission" date="2018-01" db="EMBL/GenBank/DDBJ databases">
        <title>Genomic study of Klebsiella pneumoniae.</title>
        <authorList>
            <person name="Yang Y."/>
            <person name="Bicalho R."/>
        </authorList>
    </citation>
    <scope>NUCLEOTIDE SEQUENCE [LARGE SCALE GENOMIC DNA]</scope>
    <source>
        <strain evidence="1 2">A2</strain>
    </source>
</reference>
<organism evidence="1 2">
    <name type="scientific">Klebsiella michiganensis</name>
    <dbReference type="NCBI Taxonomy" id="1134687"/>
    <lineage>
        <taxon>Bacteria</taxon>
        <taxon>Pseudomonadati</taxon>
        <taxon>Pseudomonadota</taxon>
        <taxon>Gammaproteobacteria</taxon>
        <taxon>Enterobacterales</taxon>
        <taxon>Enterobacteriaceae</taxon>
        <taxon>Klebsiella/Raoultella group</taxon>
        <taxon>Klebsiella</taxon>
    </lineage>
</organism>
<dbReference type="AlphaFoldDB" id="A0A2J4ZVQ7"/>
<sequence length="106" mass="12295">MKQPETESTLDEVRAIELFKSLGRECVQTRLDSLSAIAISRWEDAKPLPPDYSGTPIDFLTDEERGERHLMLIGQMLCIDERAEARVRIKQRIANRQMRRHQLCAD</sequence>
<dbReference type="Proteomes" id="UP000234661">
    <property type="component" value="Unassembled WGS sequence"/>
</dbReference>
<gene>
    <name evidence="1" type="ORF">CWM85_06635</name>
</gene>
<evidence type="ECO:0000313" key="2">
    <source>
        <dbReference type="Proteomes" id="UP000234661"/>
    </source>
</evidence>
<dbReference type="EMBL" id="PIET01000108">
    <property type="protein sequence ID" value="PLM67125.1"/>
    <property type="molecule type" value="Genomic_DNA"/>
</dbReference>
<evidence type="ECO:0000313" key="1">
    <source>
        <dbReference type="EMBL" id="PLM67125.1"/>
    </source>
</evidence>
<accession>A0A2J4ZVQ7</accession>
<reference evidence="1 2" key="1">
    <citation type="submission" date="2017-11" db="EMBL/GenBank/DDBJ databases">
        <authorList>
            <person name="Han C.G."/>
        </authorList>
    </citation>
    <scope>NUCLEOTIDE SEQUENCE [LARGE SCALE GENOMIC DNA]</scope>
    <source>
        <strain evidence="1 2">A2</strain>
    </source>
</reference>
<comment type="caution">
    <text evidence="1">The sequence shown here is derived from an EMBL/GenBank/DDBJ whole genome shotgun (WGS) entry which is preliminary data.</text>
</comment>